<gene>
    <name evidence="1" type="ORF">AYBTSS11_LOCUS29355</name>
</gene>
<protein>
    <submittedName>
        <fullName evidence="1">Uncharacterized protein</fullName>
    </submittedName>
</protein>
<organism evidence="1 2">
    <name type="scientific">Sphenostylis stenocarpa</name>
    <dbReference type="NCBI Taxonomy" id="92480"/>
    <lineage>
        <taxon>Eukaryota</taxon>
        <taxon>Viridiplantae</taxon>
        <taxon>Streptophyta</taxon>
        <taxon>Embryophyta</taxon>
        <taxon>Tracheophyta</taxon>
        <taxon>Spermatophyta</taxon>
        <taxon>Magnoliopsida</taxon>
        <taxon>eudicotyledons</taxon>
        <taxon>Gunneridae</taxon>
        <taxon>Pentapetalae</taxon>
        <taxon>rosids</taxon>
        <taxon>fabids</taxon>
        <taxon>Fabales</taxon>
        <taxon>Fabaceae</taxon>
        <taxon>Papilionoideae</taxon>
        <taxon>50 kb inversion clade</taxon>
        <taxon>NPAAA clade</taxon>
        <taxon>indigoferoid/millettioid clade</taxon>
        <taxon>Phaseoleae</taxon>
        <taxon>Sphenostylis</taxon>
    </lineage>
</organism>
<dbReference type="AlphaFoldDB" id="A0AA86W2I8"/>
<evidence type="ECO:0000313" key="1">
    <source>
        <dbReference type="EMBL" id="CAJ1977204.1"/>
    </source>
</evidence>
<dbReference type="Proteomes" id="UP001189624">
    <property type="component" value="Chromosome 10"/>
</dbReference>
<keyword evidence="2" id="KW-1185">Reference proteome</keyword>
<name>A0AA86W2I8_9FABA</name>
<dbReference type="EMBL" id="OY731407">
    <property type="protein sequence ID" value="CAJ1977204.1"/>
    <property type="molecule type" value="Genomic_DNA"/>
</dbReference>
<accession>A0AA86W2I8</accession>
<evidence type="ECO:0000313" key="2">
    <source>
        <dbReference type="Proteomes" id="UP001189624"/>
    </source>
</evidence>
<dbReference type="Gramene" id="rna-AYBTSS11_LOCUS29355">
    <property type="protein sequence ID" value="CAJ1977204.1"/>
    <property type="gene ID" value="gene-AYBTSS11_LOCUS29355"/>
</dbReference>
<reference evidence="1" key="1">
    <citation type="submission" date="2023-10" db="EMBL/GenBank/DDBJ databases">
        <authorList>
            <person name="Domelevo Entfellner J.-B."/>
        </authorList>
    </citation>
    <scope>NUCLEOTIDE SEQUENCE</scope>
</reference>
<sequence length="52" mass="5925">MEGREKRGKDQGNRVCLCELYINFHNCLRGIPTHGGSRWKTHTNSVPVVPCE</sequence>
<proteinExistence type="predicted"/>